<evidence type="ECO:0000313" key="1">
    <source>
        <dbReference type="EMBL" id="KAI3763702.1"/>
    </source>
</evidence>
<reference evidence="2" key="1">
    <citation type="journal article" date="2022" name="Mol. Ecol. Resour.">
        <title>The genomes of chicory, endive, great burdock and yacon provide insights into Asteraceae palaeo-polyploidization history and plant inulin production.</title>
        <authorList>
            <person name="Fan W."/>
            <person name="Wang S."/>
            <person name="Wang H."/>
            <person name="Wang A."/>
            <person name="Jiang F."/>
            <person name="Liu H."/>
            <person name="Zhao H."/>
            <person name="Xu D."/>
            <person name="Zhang Y."/>
        </authorList>
    </citation>
    <scope>NUCLEOTIDE SEQUENCE [LARGE SCALE GENOMIC DNA]</scope>
    <source>
        <strain evidence="2">cv. Punajuju</strain>
    </source>
</reference>
<dbReference type="EMBL" id="CM042011">
    <property type="protein sequence ID" value="KAI3763702.1"/>
    <property type="molecule type" value="Genomic_DNA"/>
</dbReference>
<accession>A0ACB9EXY6</accession>
<comment type="caution">
    <text evidence="1">The sequence shown here is derived from an EMBL/GenBank/DDBJ whole genome shotgun (WGS) entry which is preliminary data.</text>
</comment>
<gene>
    <name evidence="1" type="ORF">L2E82_13696</name>
</gene>
<organism evidence="1 2">
    <name type="scientific">Cichorium intybus</name>
    <name type="common">Chicory</name>
    <dbReference type="NCBI Taxonomy" id="13427"/>
    <lineage>
        <taxon>Eukaryota</taxon>
        <taxon>Viridiplantae</taxon>
        <taxon>Streptophyta</taxon>
        <taxon>Embryophyta</taxon>
        <taxon>Tracheophyta</taxon>
        <taxon>Spermatophyta</taxon>
        <taxon>Magnoliopsida</taxon>
        <taxon>eudicotyledons</taxon>
        <taxon>Gunneridae</taxon>
        <taxon>Pentapetalae</taxon>
        <taxon>asterids</taxon>
        <taxon>campanulids</taxon>
        <taxon>Asterales</taxon>
        <taxon>Asteraceae</taxon>
        <taxon>Cichorioideae</taxon>
        <taxon>Cichorieae</taxon>
        <taxon>Cichoriinae</taxon>
        <taxon>Cichorium</taxon>
    </lineage>
</organism>
<name>A0ACB9EXY6_CICIN</name>
<dbReference type="Proteomes" id="UP001055811">
    <property type="component" value="Linkage Group LG03"/>
</dbReference>
<reference evidence="1 2" key="2">
    <citation type="journal article" date="2022" name="Mol. Ecol. Resour.">
        <title>The genomes of chicory, endive, great burdock and yacon provide insights into Asteraceae paleo-polyploidization history and plant inulin production.</title>
        <authorList>
            <person name="Fan W."/>
            <person name="Wang S."/>
            <person name="Wang H."/>
            <person name="Wang A."/>
            <person name="Jiang F."/>
            <person name="Liu H."/>
            <person name="Zhao H."/>
            <person name="Xu D."/>
            <person name="Zhang Y."/>
        </authorList>
    </citation>
    <scope>NUCLEOTIDE SEQUENCE [LARGE SCALE GENOMIC DNA]</scope>
    <source>
        <strain evidence="2">cv. Punajuju</strain>
        <tissue evidence="1">Leaves</tissue>
    </source>
</reference>
<keyword evidence="2" id="KW-1185">Reference proteome</keyword>
<sequence length="329" mass="37617">MPKTIPFPPLQENKKPFHRRNGSGEINVSQAARYFEDTNTAVSHKHYMRESVGRLSLDIPNNRRNSIPLQAMMMENRNSVPLKAMMMDPNQVMIKKNEKKYKQPSSPGGKLAHFLNSLFNQTSSKKSKSKSTTSTQSIKDEDESPSGWRRKRRSSISLFRSGNSNTTIASDTKPTPHPYGMPQTPAKRTSYKDLRSYSDHKPTYEVTKIPLNENYNKNENHKIKSTGFSDKKRSPENMLVEKVRVCDVKHDDHGQKYDPTVEIREFKRFILDDDDGDSDSSSDLFELTNCDLGYYSSGLPVFETTHMDSIKRVHESVGNLEAPSQNLHR</sequence>
<protein>
    <submittedName>
        <fullName evidence="1">Uncharacterized protein</fullName>
    </submittedName>
</protein>
<evidence type="ECO:0000313" key="2">
    <source>
        <dbReference type="Proteomes" id="UP001055811"/>
    </source>
</evidence>
<proteinExistence type="predicted"/>